<organism evidence="2 3">
    <name type="scientific">Listeria floridensis FSL S10-1187</name>
    <dbReference type="NCBI Taxonomy" id="1265817"/>
    <lineage>
        <taxon>Bacteria</taxon>
        <taxon>Bacillati</taxon>
        <taxon>Bacillota</taxon>
        <taxon>Bacilli</taxon>
        <taxon>Bacillales</taxon>
        <taxon>Listeriaceae</taxon>
        <taxon>Listeria</taxon>
    </lineage>
</organism>
<dbReference type="Pfam" id="PF00582">
    <property type="entry name" value="Usp"/>
    <property type="match status" value="1"/>
</dbReference>
<accession>A0ABN0REL5</accession>
<feature type="domain" description="UspA" evidence="1">
    <location>
        <begin position="3"/>
        <end position="30"/>
    </location>
</feature>
<sequence>MENYKRILVAVDGSDQADRAFQKALELAKKI</sequence>
<dbReference type="Gene3D" id="3.40.50.620">
    <property type="entry name" value="HUPs"/>
    <property type="match status" value="1"/>
</dbReference>
<comment type="caution">
    <text evidence="2">The sequence shown here is derived from an EMBL/GenBank/DDBJ whole genome shotgun (WGS) entry which is preliminary data.</text>
</comment>
<evidence type="ECO:0000259" key="1">
    <source>
        <dbReference type="Pfam" id="PF00582"/>
    </source>
</evidence>
<name>A0ABN0REL5_9LIST</name>
<dbReference type="SUPFAM" id="SSF52402">
    <property type="entry name" value="Adenine nucleotide alpha hydrolases-like"/>
    <property type="match status" value="1"/>
</dbReference>
<dbReference type="InterPro" id="IPR006016">
    <property type="entry name" value="UspA"/>
</dbReference>
<evidence type="ECO:0000313" key="3">
    <source>
        <dbReference type="Proteomes" id="UP000019249"/>
    </source>
</evidence>
<dbReference type="Proteomes" id="UP000019249">
    <property type="component" value="Unassembled WGS sequence"/>
</dbReference>
<gene>
    <name evidence="2" type="ORF">MFLO_09492</name>
</gene>
<proteinExistence type="predicted"/>
<protein>
    <recommendedName>
        <fullName evidence="1">UspA domain-containing protein</fullName>
    </recommendedName>
</protein>
<keyword evidence="3" id="KW-1185">Reference proteome</keyword>
<dbReference type="EMBL" id="AODF01000019">
    <property type="protein sequence ID" value="EUJ31271.1"/>
    <property type="molecule type" value="Genomic_DNA"/>
</dbReference>
<evidence type="ECO:0000313" key="2">
    <source>
        <dbReference type="EMBL" id="EUJ31271.1"/>
    </source>
</evidence>
<reference evidence="2 3" key="1">
    <citation type="journal article" date="2014" name="Int. J. Syst. Evol. Microbiol.">
        <title>Listeria floridensis sp. nov., Listeria aquatica sp. nov., Listeria cornellensis sp. nov., Listeria riparia sp. nov. and Listeria grandensis sp. nov., from agricultural and natural environments.</title>
        <authorList>
            <person name="den Bakker H.C."/>
            <person name="Warchocki S."/>
            <person name="Wright E.M."/>
            <person name="Allred A.F."/>
            <person name="Ahlstrom C."/>
            <person name="Manuel C.S."/>
            <person name="Stasiewicz M.J."/>
            <person name="Burrell A."/>
            <person name="Roof S."/>
            <person name="Strawn L."/>
            <person name="Fortes E.D."/>
            <person name="Nightingale K.K."/>
            <person name="Kephart D."/>
            <person name="Wiedmann M."/>
        </authorList>
    </citation>
    <scope>NUCLEOTIDE SEQUENCE [LARGE SCALE GENOMIC DNA]</scope>
    <source>
        <strain evidence="2 3">FSL S10-1187</strain>
    </source>
</reference>
<dbReference type="InterPro" id="IPR014729">
    <property type="entry name" value="Rossmann-like_a/b/a_fold"/>
</dbReference>